<keyword evidence="3" id="KW-1185">Reference proteome</keyword>
<dbReference type="Gene3D" id="3.40.630.30">
    <property type="match status" value="1"/>
</dbReference>
<evidence type="ECO:0000259" key="1">
    <source>
        <dbReference type="PROSITE" id="PS51186"/>
    </source>
</evidence>
<protein>
    <submittedName>
        <fullName evidence="2">GNAT family N-acetyltransferase</fullName>
    </submittedName>
</protein>
<dbReference type="InterPro" id="IPR000182">
    <property type="entry name" value="GNAT_dom"/>
</dbReference>
<name>A0ABY5Z535_9ACTN</name>
<proteinExistence type="predicted"/>
<reference evidence="2" key="1">
    <citation type="submission" date="2021-04" db="EMBL/GenBank/DDBJ databases">
        <title>Biosynthetic gene clusters of Dactylosporangioum roseum.</title>
        <authorList>
            <person name="Hartkoorn R.C."/>
            <person name="Beaudoing E."/>
            <person name="Hot D."/>
            <person name="Moureu S."/>
        </authorList>
    </citation>
    <scope>NUCLEOTIDE SEQUENCE</scope>
    <source>
        <strain evidence="2">NRRL B-16295</strain>
    </source>
</reference>
<evidence type="ECO:0000313" key="3">
    <source>
        <dbReference type="Proteomes" id="UP001058271"/>
    </source>
</evidence>
<feature type="domain" description="N-acetyltransferase" evidence="1">
    <location>
        <begin position="10"/>
        <end position="173"/>
    </location>
</feature>
<accession>A0ABY5Z535</accession>
<dbReference type="SUPFAM" id="SSF55729">
    <property type="entry name" value="Acyl-CoA N-acyltransferases (Nat)"/>
    <property type="match status" value="1"/>
</dbReference>
<evidence type="ECO:0000313" key="2">
    <source>
        <dbReference type="EMBL" id="UWZ36120.1"/>
    </source>
</evidence>
<dbReference type="CDD" id="cd04301">
    <property type="entry name" value="NAT_SF"/>
    <property type="match status" value="1"/>
</dbReference>
<organism evidence="2 3">
    <name type="scientific">Dactylosporangium roseum</name>
    <dbReference type="NCBI Taxonomy" id="47989"/>
    <lineage>
        <taxon>Bacteria</taxon>
        <taxon>Bacillati</taxon>
        <taxon>Actinomycetota</taxon>
        <taxon>Actinomycetes</taxon>
        <taxon>Micromonosporales</taxon>
        <taxon>Micromonosporaceae</taxon>
        <taxon>Dactylosporangium</taxon>
    </lineage>
</organism>
<dbReference type="RefSeq" id="WP_260725438.1">
    <property type="nucleotide sequence ID" value="NZ_BAAABS010000031.1"/>
</dbReference>
<dbReference type="InterPro" id="IPR016181">
    <property type="entry name" value="Acyl_CoA_acyltransferase"/>
</dbReference>
<dbReference type="EMBL" id="CP073721">
    <property type="protein sequence ID" value="UWZ36120.1"/>
    <property type="molecule type" value="Genomic_DNA"/>
</dbReference>
<gene>
    <name evidence="2" type="ORF">Drose_34500</name>
</gene>
<dbReference type="Pfam" id="PF00583">
    <property type="entry name" value="Acetyltransf_1"/>
    <property type="match status" value="1"/>
</dbReference>
<sequence length="303" mass="34134">MTSDSRANTLVMRRAGPDDFPVVMGLLEESIAWLRSKGLDQWSTWPQWRAKMVPSLEHGDVWLLCDGTALIATITVELHGDPDFWTDEERGERAAYVSKLAVRRDRSGAELGTQMLDWASDYAYRCGCRWLRLDAWKTNEQLHDYYRQRGWTHVRTVDKVNRRSGALFQRPARLAGRTTLTQGDDTVTIFPTQLQGNGLMGANASGSWVPNHMHRADQLQVDYQYTGASGALFVPGYRYRVRQAETGWVLETDQPGRGWVVEGPVVAGTGHFAEECEYIFTHRDGEPCTVEVSPVPSARGASR</sequence>
<dbReference type="Proteomes" id="UP001058271">
    <property type="component" value="Chromosome"/>
</dbReference>
<dbReference type="PROSITE" id="PS51186">
    <property type="entry name" value="GNAT"/>
    <property type="match status" value="1"/>
</dbReference>